<evidence type="ECO:0000313" key="2">
    <source>
        <dbReference type="EMBL" id="SFF48002.1"/>
    </source>
</evidence>
<dbReference type="RefSeq" id="WP_093920445.1">
    <property type="nucleotide sequence ID" value="NZ_FONW01000007.1"/>
</dbReference>
<proteinExistence type="predicted"/>
<feature type="chain" id="PRO_5011738868" description="Outer membrane lipoprotein-sorting protein" evidence="1">
    <location>
        <begin position="19"/>
        <end position="199"/>
    </location>
</feature>
<protein>
    <recommendedName>
        <fullName evidence="4">Outer membrane lipoprotein-sorting protein</fullName>
    </recommendedName>
</protein>
<sequence>MKTGLTLLLVLLSLWATSQTDKKTIDQALEAAVKTISASDIPIPFVKYQPSTEREKQPACFINGQFVKSLLIQSLPSQVIDSLKVFRKEITIDGENYYGKLDIKLKKDYQPKFISLMELKKKHTSLSNQSAIFMLDNEVIKGEYTQCLVDENNILQLIIDQVKTNDTAIDLIRILTKTEDNIKQAQTIHIRGSQYPLFN</sequence>
<evidence type="ECO:0008006" key="4">
    <source>
        <dbReference type="Google" id="ProtNLM"/>
    </source>
</evidence>
<name>A0A1I2IZR6_9BACT</name>
<keyword evidence="3" id="KW-1185">Reference proteome</keyword>
<dbReference type="Proteomes" id="UP000198964">
    <property type="component" value="Unassembled WGS sequence"/>
</dbReference>
<feature type="signal peptide" evidence="1">
    <location>
        <begin position="1"/>
        <end position="18"/>
    </location>
</feature>
<keyword evidence="1" id="KW-0732">Signal</keyword>
<reference evidence="2 3" key="1">
    <citation type="submission" date="2016-10" db="EMBL/GenBank/DDBJ databases">
        <authorList>
            <person name="de Groot N.N."/>
        </authorList>
    </citation>
    <scope>NUCLEOTIDE SEQUENCE [LARGE SCALE GENOMIC DNA]</scope>
    <source>
        <strain evidence="2 3">CGMCC 1.9156</strain>
    </source>
</reference>
<organism evidence="2 3">
    <name type="scientific">Sunxiuqinia elliptica</name>
    <dbReference type="NCBI Taxonomy" id="655355"/>
    <lineage>
        <taxon>Bacteria</taxon>
        <taxon>Pseudomonadati</taxon>
        <taxon>Bacteroidota</taxon>
        <taxon>Bacteroidia</taxon>
        <taxon>Marinilabiliales</taxon>
        <taxon>Prolixibacteraceae</taxon>
        <taxon>Sunxiuqinia</taxon>
    </lineage>
</organism>
<dbReference type="STRING" id="655355.SAMN05216283_107110"/>
<evidence type="ECO:0000313" key="3">
    <source>
        <dbReference type="Proteomes" id="UP000198964"/>
    </source>
</evidence>
<accession>A0A1I2IZR6</accession>
<dbReference type="AlphaFoldDB" id="A0A1I2IZR6"/>
<evidence type="ECO:0000256" key="1">
    <source>
        <dbReference type="SAM" id="SignalP"/>
    </source>
</evidence>
<dbReference type="EMBL" id="FONW01000007">
    <property type="protein sequence ID" value="SFF48002.1"/>
    <property type="molecule type" value="Genomic_DNA"/>
</dbReference>
<gene>
    <name evidence="2" type="ORF">SAMN05216283_107110</name>
</gene>